<proteinExistence type="predicted"/>
<dbReference type="AlphaFoldDB" id="A0ABC9SI66"/>
<name>A0ABC9SI66_LEPBO</name>
<sequence length="297" mass="34990">MIQPDQHNDWINQRDNSFGEFISIRDKKDTDSLVIFNNYSQGVKTNRDAWVYDSNESILKKKIKLMIDFYNSEVDRYRKACVGLTNEKKSKVEDFINNDSTKMSWTHEVKNDLANHKTREFQVGDIVPSIYRPFVKQWMYFNKHFNNRVYQMPRIFPDAATENLVICITGLGETKGFTPLITDMVPNLHFVAGSHASHSISTIPMRLKLTPRQKTLFLSLQNRKNPNQKESAEMRLPMRGLPIFKKNIWKKRLQKKIYFTIFTGFFILPNTVKNMRTVYPKSCHVYSRKERTGFSRI</sequence>
<evidence type="ECO:0000313" key="2">
    <source>
        <dbReference type="EMBL" id="EMN17377.1"/>
    </source>
</evidence>
<protein>
    <recommendedName>
        <fullName evidence="1">Type ISP restriction-modification enzyme LLaBIII C-terminal specificity domain-containing protein</fullName>
    </recommendedName>
</protein>
<evidence type="ECO:0000259" key="1">
    <source>
        <dbReference type="Pfam" id="PF18135"/>
    </source>
</evidence>
<reference evidence="2 3" key="1">
    <citation type="submission" date="2013-01" db="EMBL/GenBank/DDBJ databases">
        <authorList>
            <person name="Harkins D.M."/>
            <person name="Durkin A.S."/>
            <person name="Brinkac L.M."/>
            <person name="Haft D.H."/>
            <person name="Selengut J.D."/>
            <person name="Sanka R."/>
            <person name="DePew J."/>
            <person name="Purushe J."/>
            <person name="Hartskeerl R.A."/>
            <person name="Ahmed A."/>
            <person name="van der Linden H."/>
            <person name="Goris M.G.A."/>
            <person name="Vinetz J.M."/>
            <person name="Sutton G.G."/>
            <person name="Nierman W.C."/>
            <person name="Fouts D.E."/>
        </authorList>
    </citation>
    <scope>NUCLEOTIDE SEQUENCE [LARGE SCALE GENOMIC DNA]</scope>
    <source>
        <strain evidence="2 3">Brem 328</strain>
    </source>
</reference>
<dbReference type="Proteomes" id="UP000012166">
    <property type="component" value="Unassembled WGS sequence"/>
</dbReference>
<dbReference type="InterPro" id="IPR041635">
    <property type="entry name" value="Type_ISP_LLaBIII_C"/>
</dbReference>
<feature type="domain" description="Type ISP restriction-modification enzyme LLaBIII C-terminal specificity" evidence="1">
    <location>
        <begin position="35"/>
        <end position="209"/>
    </location>
</feature>
<gene>
    <name evidence="2" type="ORF">LEP1GSC056_3903</name>
</gene>
<comment type="caution">
    <text evidence="2">The sequence shown here is derived from an EMBL/GenBank/DDBJ whole genome shotgun (WGS) entry which is preliminary data.</text>
</comment>
<organism evidence="2 3">
    <name type="scientific">Leptospira borgpetersenii str. Brem 328</name>
    <dbReference type="NCBI Taxonomy" id="1049780"/>
    <lineage>
        <taxon>Bacteria</taxon>
        <taxon>Pseudomonadati</taxon>
        <taxon>Spirochaetota</taxon>
        <taxon>Spirochaetia</taxon>
        <taxon>Leptospirales</taxon>
        <taxon>Leptospiraceae</taxon>
        <taxon>Leptospira</taxon>
    </lineage>
</organism>
<accession>A0ABC9SI66</accession>
<dbReference type="EMBL" id="AHMS02000026">
    <property type="protein sequence ID" value="EMN17377.1"/>
    <property type="molecule type" value="Genomic_DNA"/>
</dbReference>
<dbReference type="Pfam" id="PF18135">
    <property type="entry name" value="Type_ISP_C"/>
    <property type="match status" value="1"/>
</dbReference>
<evidence type="ECO:0000313" key="3">
    <source>
        <dbReference type="Proteomes" id="UP000012166"/>
    </source>
</evidence>